<sequence>MAAVPAIPIRAGQRRQNKPVRPPHRRAWSAKEGDGRLLRISSDPDRETVTDPDSDLDLDPASGTRSESESELESEPYSDPDTDPDVGLDSDSEGELLRKRIAYHKGVGRAKSRRSDWSKRLVGREVEHWQDFCRKIKADPDETLSKCEAETIKAYLEERVVKFRIKKESSIKAYWKRLSCAYMDLAGHRMDNGTELDIRDWIPTYLTPTHKLDTSEKDKLAMYVQDLYVVIHAHWVEDTKALHGRLRVEISLLLLLSAATTTRPGALVESGSAKGSNKALSYEHISIMKVRDVKDPNRTTTVAKVSLVHIKNSGGKGRR</sequence>
<feature type="compositionally biased region" description="Basic and acidic residues" evidence="1">
    <location>
        <begin position="29"/>
        <end position="49"/>
    </location>
</feature>
<dbReference type="PANTHER" id="PTHR37535:SF2">
    <property type="entry name" value="FINGER DOMAIN PROTEIN, PUTATIVE (AFU_ORTHOLOGUE AFUA_6G09300)-RELATED"/>
    <property type="match status" value="1"/>
</dbReference>
<reference evidence="2" key="1">
    <citation type="submission" date="2022-10" db="EMBL/GenBank/DDBJ databases">
        <title>Culturing micro-colonial fungi from biological soil crusts in the Mojave desert and describing Neophaeococcomyces mojavensis, and introducing the new genera and species Taxawa tesnikishii.</title>
        <authorList>
            <person name="Kurbessoian T."/>
            <person name="Stajich J.E."/>
        </authorList>
    </citation>
    <scope>NUCLEOTIDE SEQUENCE</scope>
    <source>
        <strain evidence="2">TK_1</strain>
    </source>
</reference>
<comment type="caution">
    <text evidence="2">The sequence shown here is derived from an EMBL/GenBank/DDBJ whole genome shotgun (WGS) entry which is preliminary data.</text>
</comment>
<organism evidence="2 3">
    <name type="scientific">Coniosporium apollinis</name>
    <dbReference type="NCBI Taxonomy" id="61459"/>
    <lineage>
        <taxon>Eukaryota</taxon>
        <taxon>Fungi</taxon>
        <taxon>Dikarya</taxon>
        <taxon>Ascomycota</taxon>
        <taxon>Pezizomycotina</taxon>
        <taxon>Dothideomycetes</taxon>
        <taxon>Dothideomycetes incertae sedis</taxon>
        <taxon>Coniosporium</taxon>
    </lineage>
</organism>
<evidence type="ECO:0000313" key="2">
    <source>
        <dbReference type="EMBL" id="KAJ9652426.1"/>
    </source>
</evidence>
<gene>
    <name evidence="2" type="ORF">H2201_009220</name>
</gene>
<proteinExistence type="predicted"/>
<dbReference type="PANTHER" id="PTHR37535">
    <property type="entry name" value="FLUG DOMAIN PROTEIN"/>
    <property type="match status" value="1"/>
</dbReference>
<keyword evidence="3" id="KW-1185">Reference proteome</keyword>
<dbReference type="Proteomes" id="UP001172684">
    <property type="component" value="Unassembled WGS sequence"/>
</dbReference>
<dbReference type="Pfam" id="PF11917">
    <property type="entry name" value="DUF3435"/>
    <property type="match status" value="1"/>
</dbReference>
<evidence type="ECO:0000256" key="1">
    <source>
        <dbReference type="SAM" id="MobiDB-lite"/>
    </source>
</evidence>
<accession>A0ABQ9NFB0</accession>
<name>A0ABQ9NFB0_9PEZI</name>
<feature type="compositionally biased region" description="Acidic residues" evidence="1">
    <location>
        <begin position="69"/>
        <end position="91"/>
    </location>
</feature>
<feature type="non-terminal residue" evidence="2">
    <location>
        <position position="319"/>
    </location>
</feature>
<dbReference type="EMBL" id="JAPDRL010000418">
    <property type="protein sequence ID" value="KAJ9652426.1"/>
    <property type="molecule type" value="Genomic_DNA"/>
</dbReference>
<evidence type="ECO:0008006" key="4">
    <source>
        <dbReference type="Google" id="ProtNLM"/>
    </source>
</evidence>
<dbReference type="InterPro" id="IPR021842">
    <property type="entry name" value="DUF3435"/>
</dbReference>
<protein>
    <recommendedName>
        <fullName evidence="4">Core-binding (CB) domain-containing protein</fullName>
    </recommendedName>
</protein>
<feature type="region of interest" description="Disordered" evidence="1">
    <location>
        <begin position="1"/>
        <end position="91"/>
    </location>
</feature>
<evidence type="ECO:0000313" key="3">
    <source>
        <dbReference type="Proteomes" id="UP001172684"/>
    </source>
</evidence>
<feature type="compositionally biased region" description="Basic residues" evidence="1">
    <location>
        <begin position="12"/>
        <end position="28"/>
    </location>
</feature>